<proteinExistence type="predicted"/>
<protein>
    <submittedName>
        <fullName evidence="1">Uncharacterized protein</fullName>
    </submittedName>
</protein>
<evidence type="ECO:0000313" key="2">
    <source>
        <dbReference type="Proteomes" id="UP001058626"/>
    </source>
</evidence>
<dbReference type="Proteomes" id="UP001058626">
    <property type="component" value="Chromosome"/>
</dbReference>
<organism evidence="1 2">
    <name type="scientific">Mycobacterium pseudoshottsii</name>
    <dbReference type="NCBI Taxonomy" id="265949"/>
    <lineage>
        <taxon>Bacteria</taxon>
        <taxon>Bacillati</taxon>
        <taxon>Actinomycetota</taxon>
        <taxon>Actinomycetes</taxon>
        <taxon>Mycobacteriales</taxon>
        <taxon>Mycobacteriaceae</taxon>
        <taxon>Mycobacterium</taxon>
        <taxon>Mycobacterium ulcerans group</taxon>
    </lineage>
</organism>
<accession>A0A9N7QQD1</accession>
<gene>
    <name evidence="1" type="ORF">NJB1907Z4_C49700</name>
</gene>
<dbReference type="EMBL" id="AP026367">
    <property type="protein sequence ID" value="BDN84755.1"/>
    <property type="molecule type" value="Genomic_DNA"/>
</dbReference>
<dbReference type="RefSeq" id="WP_020785873.1">
    <property type="nucleotide sequence ID" value="NZ_AP026367.1"/>
</dbReference>
<evidence type="ECO:0000313" key="1">
    <source>
        <dbReference type="EMBL" id="BDN84755.1"/>
    </source>
</evidence>
<keyword evidence="2" id="KW-1185">Reference proteome</keyword>
<reference evidence="1" key="1">
    <citation type="submission" date="2022-06" db="EMBL/GenBank/DDBJ databases">
        <title>Complete genome sequence of Mycobacterium pseudoshottsii NJB1907-Z4.</title>
        <authorList>
            <person name="Komine T."/>
            <person name="Fukano H."/>
            <person name="Wada S."/>
        </authorList>
    </citation>
    <scope>NUCLEOTIDE SEQUENCE</scope>
    <source>
        <strain evidence="1">NJB1907-Z4</strain>
    </source>
</reference>
<sequence>MTIRIPQGRPNKRFMRYVRPPVTEKTTPLFPIRPETRPMRLGIDVESIPQPPADGYLTGFLTRDEIQVHLLMPKGMDQPPDAWSTLLDKPMLHTVDFTTVTDAGRFMDAAEFHITTNTESEEGWSVARFFPIFQQFDEQTAPADAPVLCLDERHTAAAYAAGAGAVEIDVIVTNRAVAGRTDVGDNDIVVTVTPDDAVALIGHYLRVTSNPVVAIERGQLLGGGAWETTESTGTIVNSYLWGVTSAMTFFDFAAAHAAAAQGGPVCAEAFNSILIRLARAACALDHMLAALSNPLDKRRSDVVETAAEAFDRQLLYLAAAFDIYGRLYAWLLDTSKDHKTIRNRSLDSRDFVNKLVQKQYDETLLDDVIRLQKYAWVCKHLRNHIHDGILQVVPQPGRQYGNATNAALMLGRIQHFAPEAGNLDQSHYDDLGVWMAEPISPFGPQVMSADLATAGFTLMGAALEYVEAFTRLILCNKPNTMIAAEQAAAAKESTDETVTDEEDRAPAPSRFLGCVEVPLGHVDPEPPERAKFHRAMFGWHPASMV</sequence>
<dbReference type="AlphaFoldDB" id="A0A9N7QQD1"/>
<name>A0A9N7QQD1_9MYCO</name>